<dbReference type="EnsemblMetazoa" id="CapteT103123">
    <property type="protein sequence ID" value="CapteP103123"/>
    <property type="gene ID" value="CapteG103123"/>
</dbReference>
<dbReference type="SMART" id="SM00320">
    <property type="entry name" value="WD40"/>
    <property type="match status" value="2"/>
</dbReference>
<dbReference type="Gene3D" id="2.130.10.10">
    <property type="entry name" value="YVTN repeat-like/Quinoprotein amine dehydrogenase"/>
    <property type="match status" value="1"/>
</dbReference>
<dbReference type="AlphaFoldDB" id="R7UPI7"/>
<evidence type="ECO:0000256" key="1">
    <source>
        <dbReference type="ARBA" id="ARBA00016067"/>
    </source>
</evidence>
<proteinExistence type="predicted"/>
<dbReference type="OMA" id="FGMFYCG"/>
<accession>R7UPI7</accession>
<dbReference type="OrthoDB" id="2110451at2759"/>
<evidence type="ECO:0000313" key="9">
    <source>
        <dbReference type="EnsemblMetazoa" id="CapteP103123"/>
    </source>
</evidence>
<evidence type="ECO:0000256" key="4">
    <source>
        <dbReference type="ARBA" id="ARBA00022786"/>
    </source>
</evidence>
<dbReference type="GO" id="GO:0051301">
    <property type="term" value="P:cell division"/>
    <property type="evidence" value="ECO:0007669"/>
    <property type="project" value="UniProtKB-KW"/>
</dbReference>
<dbReference type="InterPro" id="IPR001680">
    <property type="entry name" value="WD40_rpt"/>
</dbReference>
<dbReference type="InterPro" id="IPR024789">
    <property type="entry name" value="APC4"/>
</dbReference>
<feature type="domain" description="Anaphase-promoting complex subunit 4 long" evidence="7">
    <location>
        <begin position="228"/>
        <end position="427"/>
    </location>
</feature>
<dbReference type="FunCoup" id="R7UPI7">
    <property type="interactions" value="883"/>
</dbReference>
<dbReference type="GO" id="GO:0070979">
    <property type="term" value="P:protein K11-linked ubiquitination"/>
    <property type="evidence" value="ECO:0007669"/>
    <property type="project" value="TreeGrafter"/>
</dbReference>
<dbReference type="EMBL" id="KB301608">
    <property type="protein sequence ID" value="ELU05336.1"/>
    <property type="molecule type" value="Genomic_DNA"/>
</dbReference>
<evidence type="ECO:0000259" key="7">
    <source>
        <dbReference type="Pfam" id="PF12896"/>
    </source>
</evidence>
<gene>
    <name evidence="8" type="ORF">CAPTEDRAFT_103123</name>
</gene>
<evidence type="ECO:0000256" key="3">
    <source>
        <dbReference type="ARBA" id="ARBA00022776"/>
    </source>
</evidence>
<protein>
    <recommendedName>
        <fullName evidence="1">Anaphase-promoting complex subunit 4</fullName>
    </recommendedName>
</protein>
<feature type="domain" description="Anaphase-promoting complex subunit 4-like WD40" evidence="6">
    <location>
        <begin position="24"/>
        <end position="112"/>
    </location>
</feature>
<keyword evidence="10" id="KW-1185">Reference proteome</keyword>
<reference evidence="10" key="1">
    <citation type="submission" date="2012-12" db="EMBL/GenBank/DDBJ databases">
        <authorList>
            <person name="Hellsten U."/>
            <person name="Grimwood J."/>
            <person name="Chapman J.A."/>
            <person name="Shapiro H."/>
            <person name="Aerts A."/>
            <person name="Otillar R.P."/>
            <person name="Terry A.Y."/>
            <person name="Boore J.L."/>
            <person name="Simakov O."/>
            <person name="Marletaz F."/>
            <person name="Cho S.-J."/>
            <person name="Edsinger-Gonzales E."/>
            <person name="Havlak P."/>
            <person name="Kuo D.-H."/>
            <person name="Larsson T."/>
            <person name="Lv J."/>
            <person name="Arendt D."/>
            <person name="Savage R."/>
            <person name="Osoegawa K."/>
            <person name="de Jong P."/>
            <person name="Lindberg D.R."/>
            <person name="Seaver E.C."/>
            <person name="Weisblat D.A."/>
            <person name="Putnam N.H."/>
            <person name="Grigoriev I.V."/>
            <person name="Rokhsar D.S."/>
        </authorList>
    </citation>
    <scope>NUCLEOTIDE SEQUENCE</scope>
    <source>
        <strain evidence="10">I ESC-2004</strain>
    </source>
</reference>
<sequence>MPESSPSSFRHVEEKHVSSEIHCMVWSPKMDLLATANANGEVIVYRLSWQKVWTMTPSSDDAKAVRLAWRPDGKVLAVSCENGTVLLCNVEDSSVLHTLEIHADVTSLSWDSEDPVEQPAGENEPRDCFQDLSSHFLPKLPPFSKAYRMVQRIQKNSLVKQILQLIFFNRLNVLVIGTTTSQVHLFAYGIFPLCGLGKVHGTQLSKNLSVLSLVVEEEQSDSSRRLKYLAYDSTLLASHHREVRILALKFGQMLSLLGYLDSTIHQMSEAWEDILLEVDSKLLKFAEEKHKACSGSVSNDFLRLLMLGMPSDELKDFLLQDLTDKGLKKLGLSIETSYSNIQKLVMKHLQSVGQSIVYHLCDLRGMSLWPDKFGVLGLCHSTLQEAVSIAGCFMLTASELQQVIDGSMKNFKAFFRWLYVVIQRLCDEPIPPELSKMTQQDLNFVAQFLKENFTQDYDEQKTGFKLEKVGQVRD</sequence>
<dbReference type="Proteomes" id="UP000014760">
    <property type="component" value="Unassembled WGS sequence"/>
</dbReference>
<dbReference type="PANTHER" id="PTHR13260">
    <property type="entry name" value="ANAPHASE PROMOTING COMPLEX SUBUNIT 4 APC4"/>
    <property type="match status" value="1"/>
</dbReference>
<evidence type="ECO:0000313" key="8">
    <source>
        <dbReference type="EMBL" id="ELU05336.1"/>
    </source>
</evidence>
<dbReference type="EMBL" id="AMQN01007870">
    <property type="status" value="NOT_ANNOTATED_CDS"/>
    <property type="molecule type" value="Genomic_DNA"/>
</dbReference>
<evidence type="ECO:0000256" key="5">
    <source>
        <dbReference type="ARBA" id="ARBA00023306"/>
    </source>
</evidence>
<keyword evidence="2" id="KW-0132">Cell division</keyword>
<reference evidence="8 10" key="2">
    <citation type="journal article" date="2013" name="Nature">
        <title>Insights into bilaterian evolution from three spiralian genomes.</title>
        <authorList>
            <person name="Simakov O."/>
            <person name="Marletaz F."/>
            <person name="Cho S.J."/>
            <person name="Edsinger-Gonzales E."/>
            <person name="Havlak P."/>
            <person name="Hellsten U."/>
            <person name="Kuo D.H."/>
            <person name="Larsson T."/>
            <person name="Lv J."/>
            <person name="Arendt D."/>
            <person name="Savage R."/>
            <person name="Osoegawa K."/>
            <person name="de Jong P."/>
            <person name="Grimwood J."/>
            <person name="Chapman J.A."/>
            <person name="Shapiro H."/>
            <person name="Aerts A."/>
            <person name="Otillar R.P."/>
            <person name="Terry A.Y."/>
            <person name="Boore J.L."/>
            <person name="Grigoriev I.V."/>
            <person name="Lindberg D.R."/>
            <person name="Seaver E.C."/>
            <person name="Weisblat D.A."/>
            <person name="Putnam N.H."/>
            <person name="Rokhsar D.S."/>
        </authorList>
    </citation>
    <scope>NUCLEOTIDE SEQUENCE</scope>
    <source>
        <strain evidence="8 10">I ESC-2004</strain>
    </source>
</reference>
<keyword evidence="4" id="KW-0833">Ubl conjugation pathway</keyword>
<dbReference type="InterPro" id="IPR015943">
    <property type="entry name" value="WD40/YVTN_repeat-like_dom_sf"/>
</dbReference>
<dbReference type="Pfam" id="PF12894">
    <property type="entry name" value="ANAPC4_WD40"/>
    <property type="match status" value="1"/>
</dbReference>
<dbReference type="GO" id="GO:0031145">
    <property type="term" value="P:anaphase-promoting complex-dependent catabolic process"/>
    <property type="evidence" value="ECO:0007669"/>
    <property type="project" value="InterPro"/>
</dbReference>
<dbReference type="Pfam" id="PF12896">
    <property type="entry name" value="ANAPC4"/>
    <property type="match status" value="1"/>
</dbReference>
<keyword evidence="5" id="KW-0131">Cell cycle</keyword>
<dbReference type="SUPFAM" id="SSF50978">
    <property type="entry name" value="WD40 repeat-like"/>
    <property type="match status" value="1"/>
</dbReference>
<dbReference type="STRING" id="283909.R7UPI7"/>
<dbReference type="HOGENOM" id="CLU_018724_0_0_1"/>
<evidence type="ECO:0000256" key="2">
    <source>
        <dbReference type="ARBA" id="ARBA00022618"/>
    </source>
</evidence>
<dbReference type="GO" id="GO:0005680">
    <property type="term" value="C:anaphase-promoting complex"/>
    <property type="evidence" value="ECO:0007669"/>
    <property type="project" value="InterPro"/>
</dbReference>
<name>R7UPI7_CAPTE</name>
<keyword evidence="3" id="KW-0498">Mitosis</keyword>
<reference evidence="9" key="3">
    <citation type="submission" date="2015-06" db="UniProtKB">
        <authorList>
            <consortium name="EnsemblMetazoa"/>
        </authorList>
    </citation>
    <scope>IDENTIFICATION</scope>
</reference>
<dbReference type="PANTHER" id="PTHR13260:SF0">
    <property type="entry name" value="ANAPHASE-PROMOTING COMPLEX SUBUNIT 4"/>
    <property type="match status" value="1"/>
</dbReference>
<evidence type="ECO:0000259" key="6">
    <source>
        <dbReference type="Pfam" id="PF12894"/>
    </source>
</evidence>
<dbReference type="InterPro" id="IPR024977">
    <property type="entry name" value="Apc4-like_WD40_dom"/>
</dbReference>
<dbReference type="GO" id="GO:0034399">
    <property type="term" value="C:nuclear periphery"/>
    <property type="evidence" value="ECO:0007669"/>
    <property type="project" value="TreeGrafter"/>
</dbReference>
<dbReference type="InterPro" id="IPR024790">
    <property type="entry name" value="APC4_long_dom"/>
</dbReference>
<organism evidence="8">
    <name type="scientific">Capitella teleta</name>
    <name type="common">Polychaete worm</name>
    <dbReference type="NCBI Taxonomy" id="283909"/>
    <lineage>
        <taxon>Eukaryota</taxon>
        <taxon>Metazoa</taxon>
        <taxon>Spiralia</taxon>
        <taxon>Lophotrochozoa</taxon>
        <taxon>Annelida</taxon>
        <taxon>Polychaeta</taxon>
        <taxon>Sedentaria</taxon>
        <taxon>Scolecida</taxon>
        <taxon>Capitellidae</taxon>
        <taxon>Capitella</taxon>
    </lineage>
</organism>
<evidence type="ECO:0000313" key="10">
    <source>
        <dbReference type="Proteomes" id="UP000014760"/>
    </source>
</evidence>
<dbReference type="InterPro" id="IPR036322">
    <property type="entry name" value="WD40_repeat_dom_sf"/>
</dbReference>